<dbReference type="InterPro" id="IPR020846">
    <property type="entry name" value="MFS_dom"/>
</dbReference>
<feature type="transmembrane region" description="Helical" evidence="7">
    <location>
        <begin position="228"/>
        <end position="248"/>
    </location>
</feature>
<evidence type="ECO:0000256" key="6">
    <source>
        <dbReference type="ARBA" id="ARBA00023180"/>
    </source>
</evidence>
<feature type="transmembrane region" description="Helical" evidence="7">
    <location>
        <begin position="335"/>
        <end position="354"/>
    </location>
</feature>
<feature type="transmembrane region" description="Helical" evidence="7">
    <location>
        <begin position="140"/>
        <end position="164"/>
    </location>
</feature>
<comment type="subcellular location">
    <subcellularLocation>
        <location evidence="1">Membrane</location>
        <topology evidence="1">Multi-pass membrane protein</topology>
    </subcellularLocation>
</comment>
<evidence type="ECO:0000313" key="9">
    <source>
        <dbReference type="EMBL" id="KAG2230859.1"/>
    </source>
</evidence>
<dbReference type="FunFam" id="1.20.1250.20:FF:000172">
    <property type="entry name" value="MFS multidrug resistance transporter"/>
    <property type="match status" value="1"/>
</dbReference>
<proteinExistence type="predicted"/>
<keyword evidence="4 7" id="KW-1133">Transmembrane helix</keyword>
<dbReference type="GO" id="GO:0140115">
    <property type="term" value="P:export across plasma membrane"/>
    <property type="evidence" value="ECO:0007669"/>
    <property type="project" value="UniProtKB-ARBA"/>
</dbReference>
<dbReference type="FunFam" id="1.20.1720.10:FF:000009">
    <property type="entry name" value="MFS multidrug transporter"/>
    <property type="match status" value="1"/>
</dbReference>
<feature type="transmembrane region" description="Helical" evidence="7">
    <location>
        <begin position="197"/>
        <end position="216"/>
    </location>
</feature>
<evidence type="ECO:0000256" key="3">
    <source>
        <dbReference type="ARBA" id="ARBA00022692"/>
    </source>
</evidence>
<dbReference type="EMBL" id="JAEPRE010000180">
    <property type="protein sequence ID" value="KAG2230859.1"/>
    <property type="molecule type" value="Genomic_DNA"/>
</dbReference>
<name>A0A8H7VXK1_9FUNG</name>
<dbReference type="PANTHER" id="PTHR23502:SF51">
    <property type="entry name" value="QUINIDINE RESISTANCE PROTEIN 1-RELATED"/>
    <property type="match status" value="1"/>
</dbReference>
<evidence type="ECO:0000259" key="8">
    <source>
        <dbReference type="PROSITE" id="PS50850"/>
    </source>
</evidence>
<dbReference type="GO" id="GO:0015137">
    <property type="term" value="F:citrate transmembrane transporter activity"/>
    <property type="evidence" value="ECO:0007669"/>
    <property type="project" value="UniProtKB-ARBA"/>
</dbReference>
<organism evidence="9 10">
    <name type="scientific">Thamnidium elegans</name>
    <dbReference type="NCBI Taxonomy" id="101142"/>
    <lineage>
        <taxon>Eukaryota</taxon>
        <taxon>Fungi</taxon>
        <taxon>Fungi incertae sedis</taxon>
        <taxon>Mucoromycota</taxon>
        <taxon>Mucoromycotina</taxon>
        <taxon>Mucoromycetes</taxon>
        <taxon>Mucorales</taxon>
        <taxon>Mucorineae</taxon>
        <taxon>Mucoraceae</taxon>
        <taxon>Thamnidium</taxon>
    </lineage>
</organism>
<dbReference type="InterPro" id="IPR011701">
    <property type="entry name" value="MFS"/>
</dbReference>
<feature type="transmembrane region" description="Helical" evidence="7">
    <location>
        <begin position="478"/>
        <end position="501"/>
    </location>
</feature>
<feature type="transmembrane region" description="Helical" evidence="7">
    <location>
        <begin position="413"/>
        <end position="434"/>
    </location>
</feature>
<keyword evidence="6" id="KW-0325">Glycoprotein</keyword>
<feature type="transmembrane region" description="Helical" evidence="7">
    <location>
        <begin position="72"/>
        <end position="93"/>
    </location>
</feature>
<reference evidence="9" key="1">
    <citation type="submission" date="2021-01" db="EMBL/GenBank/DDBJ databases">
        <title>Metabolic potential, ecology and presence of endohyphal bacteria is reflected in genomic diversity of Mucoromycotina.</title>
        <authorList>
            <person name="Muszewska A."/>
            <person name="Okrasinska A."/>
            <person name="Steczkiewicz K."/>
            <person name="Drgas O."/>
            <person name="Orlowska M."/>
            <person name="Perlinska-Lenart U."/>
            <person name="Aleksandrzak-Piekarczyk T."/>
            <person name="Szatraj K."/>
            <person name="Zielenkiewicz U."/>
            <person name="Pilsyk S."/>
            <person name="Malc E."/>
            <person name="Mieczkowski P."/>
            <person name="Kruszewska J.S."/>
            <person name="Biernat P."/>
            <person name="Pawlowska J."/>
        </authorList>
    </citation>
    <scope>NUCLEOTIDE SEQUENCE</scope>
    <source>
        <strain evidence="9">WA0000018081</strain>
    </source>
</reference>
<keyword evidence="5 7" id="KW-0472">Membrane</keyword>
<dbReference type="SUPFAM" id="SSF103473">
    <property type="entry name" value="MFS general substrate transporter"/>
    <property type="match status" value="1"/>
</dbReference>
<evidence type="ECO:0000256" key="4">
    <source>
        <dbReference type="ARBA" id="ARBA00022989"/>
    </source>
</evidence>
<evidence type="ECO:0000256" key="1">
    <source>
        <dbReference type="ARBA" id="ARBA00004141"/>
    </source>
</evidence>
<feature type="transmembrane region" description="Helical" evidence="7">
    <location>
        <begin position="293"/>
        <end position="315"/>
    </location>
</feature>
<dbReference type="PANTHER" id="PTHR23502">
    <property type="entry name" value="MAJOR FACILITATOR SUPERFAMILY"/>
    <property type="match status" value="1"/>
</dbReference>
<sequence length="510" mass="56493">MATIYQQDSHSQESIVTVTTSQSSTVTHISQDSNDKKSISSYESTATAYDLELNTYLPKEEPYSVFTGRQKLLIVSICCLTGIVSPLSANIYFPALNAIEKDLKTTTELINLTVTVYMIFQGISPSFWGSLADIWGRRPVYLGTLMVYMCSCVGLAKAPVYWVLLVMRMLQAFGSSSVIAIGAGVVSDIATPSERGGYFGIFSMGQMLGPVIGPVLGGIISQKLTWRWIFWVLLMLGGALFLAIFFLLPETLRSLVGNGSGYANATLWKYHAEHHDVHKTNRFLQLPKVSRPFLYLVQKDVIVALVYNGIHYATYYSYLTSTPSLLATRYRLNEIQVGLCFLCQGTGCILGSFVQGRLLDRDFRKVLDEGFSSEGQNEIPIFKVRFRSMYHNAAVIQMITLFYGWMVQINAHLAVILVLQFCVGFANTGMFNVFQTLMVDLFPANSASITATNNLVRCLLGAVATMSVEPGIQRLGPGWMFTLLGLVCVASNGLVPILLVYGPRWKSLRE</sequence>
<evidence type="ECO:0000256" key="7">
    <source>
        <dbReference type="SAM" id="Phobius"/>
    </source>
</evidence>
<dbReference type="Gene3D" id="1.20.1720.10">
    <property type="entry name" value="Multidrug resistance protein D"/>
    <property type="match status" value="1"/>
</dbReference>
<feature type="domain" description="Major facilitator superfamily (MFS) profile" evidence="8">
    <location>
        <begin position="74"/>
        <end position="503"/>
    </location>
</feature>
<protein>
    <recommendedName>
        <fullName evidence="8">Major facilitator superfamily (MFS) profile domain-containing protein</fullName>
    </recommendedName>
</protein>
<dbReference type="Proteomes" id="UP000613177">
    <property type="component" value="Unassembled WGS sequence"/>
</dbReference>
<evidence type="ECO:0000256" key="2">
    <source>
        <dbReference type="ARBA" id="ARBA00022448"/>
    </source>
</evidence>
<dbReference type="GO" id="GO:0005886">
    <property type="term" value="C:plasma membrane"/>
    <property type="evidence" value="ECO:0007669"/>
    <property type="project" value="TreeGrafter"/>
</dbReference>
<dbReference type="PROSITE" id="PS50850">
    <property type="entry name" value="MFS"/>
    <property type="match status" value="1"/>
</dbReference>
<feature type="transmembrane region" description="Helical" evidence="7">
    <location>
        <begin position="109"/>
        <end position="128"/>
    </location>
</feature>
<keyword evidence="2" id="KW-0813">Transport</keyword>
<keyword evidence="3 7" id="KW-0812">Transmembrane</keyword>
<dbReference type="Pfam" id="PF07690">
    <property type="entry name" value="MFS_1"/>
    <property type="match status" value="1"/>
</dbReference>
<evidence type="ECO:0000313" key="10">
    <source>
        <dbReference type="Proteomes" id="UP000613177"/>
    </source>
</evidence>
<dbReference type="AlphaFoldDB" id="A0A8H7VXK1"/>
<feature type="transmembrane region" description="Helical" evidence="7">
    <location>
        <begin position="389"/>
        <end position="407"/>
    </location>
</feature>
<accession>A0A8H7VXK1</accession>
<keyword evidence="10" id="KW-1185">Reference proteome</keyword>
<comment type="caution">
    <text evidence="9">The sequence shown here is derived from an EMBL/GenBank/DDBJ whole genome shotgun (WGS) entry which is preliminary data.</text>
</comment>
<dbReference type="InterPro" id="IPR036259">
    <property type="entry name" value="MFS_trans_sf"/>
</dbReference>
<gene>
    <name evidence="9" type="ORF">INT48_009240</name>
</gene>
<dbReference type="CDD" id="cd17323">
    <property type="entry name" value="MFS_Tpo1_MDR_like"/>
    <property type="match status" value="1"/>
</dbReference>
<evidence type="ECO:0000256" key="5">
    <source>
        <dbReference type="ARBA" id="ARBA00023136"/>
    </source>
</evidence>